<comment type="caution">
    <text evidence="2">The sequence shown here is derived from an EMBL/GenBank/DDBJ whole genome shotgun (WGS) entry which is preliminary data.</text>
</comment>
<feature type="compositionally biased region" description="Low complexity" evidence="1">
    <location>
        <begin position="100"/>
        <end position="127"/>
    </location>
</feature>
<feature type="compositionally biased region" description="Low complexity" evidence="1">
    <location>
        <begin position="137"/>
        <end position="153"/>
    </location>
</feature>
<dbReference type="EMBL" id="CAUYUJ010019006">
    <property type="protein sequence ID" value="CAK0887972.1"/>
    <property type="molecule type" value="Genomic_DNA"/>
</dbReference>
<reference evidence="2" key="1">
    <citation type="submission" date="2023-10" db="EMBL/GenBank/DDBJ databases">
        <authorList>
            <person name="Chen Y."/>
            <person name="Shah S."/>
            <person name="Dougan E. K."/>
            <person name="Thang M."/>
            <person name="Chan C."/>
        </authorList>
    </citation>
    <scope>NUCLEOTIDE SEQUENCE [LARGE SCALE GENOMIC DNA]</scope>
</reference>
<keyword evidence="3" id="KW-1185">Reference proteome</keyword>
<name>A0ABN9WN05_9DINO</name>
<feature type="compositionally biased region" description="Low complexity" evidence="1">
    <location>
        <begin position="16"/>
        <end position="31"/>
    </location>
</feature>
<protein>
    <submittedName>
        <fullName evidence="2">Uncharacterized protein</fullName>
    </submittedName>
</protein>
<dbReference type="Proteomes" id="UP001189429">
    <property type="component" value="Unassembled WGS sequence"/>
</dbReference>
<evidence type="ECO:0000313" key="2">
    <source>
        <dbReference type="EMBL" id="CAK0887972.1"/>
    </source>
</evidence>
<accession>A0ABN9WN05</accession>
<feature type="compositionally biased region" description="Low complexity" evidence="1">
    <location>
        <begin position="71"/>
        <end position="93"/>
    </location>
</feature>
<evidence type="ECO:0000256" key="1">
    <source>
        <dbReference type="SAM" id="MobiDB-lite"/>
    </source>
</evidence>
<feature type="non-terminal residue" evidence="2">
    <location>
        <position position="1"/>
    </location>
</feature>
<sequence>ETAAGVSQPALPPRRGPAAGAGAAEARVGLRVLRRRGAAGDVRATGPRESRRRRPRPAVPGRLLRRRHGPRGAAGARPGARGRGALPRRGPPAGHRRRGPPAAGAGPGAAGDAPTRARAAPLRPADPGGRGLGGLAGAQKAGRARRSSSGEAPWLACRPTQECSRNLP</sequence>
<feature type="region of interest" description="Disordered" evidence="1">
    <location>
        <begin position="1"/>
        <end position="153"/>
    </location>
</feature>
<gene>
    <name evidence="2" type="ORF">PCOR1329_LOCUS68861</name>
</gene>
<feature type="non-terminal residue" evidence="2">
    <location>
        <position position="168"/>
    </location>
</feature>
<proteinExistence type="predicted"/>
<organism evidence="2 3">
    <name type="scientific">Prorocentrum cordatum</name>
    <dbReference type="NCBI Taxonomy" id="2364126"/>
    <lineage>
        <taxon>Eukaryota</taxon>
        <taxon>Sar</taxon>
        <taxon>Alveolata</taxon>
        <taxon>Dinophyceae</taxon>
        <taxon>Prorocentrales</taxon>
        <taxon>Prorocentraceae</taxon>
        <taxon>Prorocentrum</taxon>
    </lineage>
</organism>
<evidence type="ECO:0000313" key="3">
    <source>
        <dbReference type="Proteomes" id="UP001189429"/>
    </source>
</evidence>